<feature type="region of interest" description="Disordered" evidence="1">
    <location>
        <begin position="42"/>
        <end position="86"/>
    </location>
</feature>
<evidence type="ECO:0000313" key="2">
    <source>
        <dbReference type="EMBL" id="CCF39406.1"/>
    </source>
</evidence>
<gene>
    <name evidence="2" type="ORF">CH063_02123</name>
</gene>
<feature type="compositionally biased region" description="Basic and acidic residues" evidence="1">
    <location>
        <begin position="51"/>
        <end position="86"/>
    </location>
</feature>
<reference evidence="3" key="1">
    <citation type="journal article" date="2012" name="Nat. Genet.">
        <title>Lifestyle transitions in plant pathogenic Colletotrichum fungi deciphered by genome and transcriptome analyses.</title>
        <authorList>
            <person name="O'Connell R.J."/>
            <person name="Thon M.R."/>
            <person name="Hacquard S."/>
            <person name="Amyotte S.G."/>
            <person name="Kleemann J."/>
            <person name="Torres M.F."/>
            <person name="Damm U."/>
            <person name="Buiate E.A."/>
            <person name="Epstein L."/>
            <person name="Alkan N."/>
            <person name="Altmueller J."/>
            <person name="Alvarado-Balderrama L."/>
            <person name="Bauser C.A."/>
            <person name="Becker C."/>
            <person name="Birren B.W."/>
            <person name="Chen Z."/>
            <person name="Choi J."/>
            <person name="Crouch J.A."/>
            <person name="Duvick J.P."/>
            <person name="Farman M.A."/>
            <person name="Gan P."/>
            <person name="Heiman D."/>
            <person name="Henrissat B."/>
            <person name="Howard R.J."/>
            <person name="Kabbage M."/>
            <person name="Koch C."/>
            <person name="Kracher B."/>
            <person name="Kubo Y."/>
            <person name="Law A.D."/>
            <person name="Lebrun M.-H."/>
            <person name="Lee Y.-H."/>
            <person name="Miyara I."/>
            <person name="Moore N."/>
            <person name="Neumann U."/>
            <person name="Nordstroem K."/>
            <person name="Panaccione D.G."/>
            <person name="Panstruga R."/>
            <person name="Place M."/>
            <person name="Proctor R.H."/>
            <person name="Prusky D."/>
            <person name="Rech G."/>
            <person name="Reinhardt R."/>
            <person name="Rollins J.A."/>
            <person name="Rounsley S."/>
            <person name="Schardl C.L."/>
            <person name="Schwartz D.C."/>
            <person name="Shenoy N."/>
            <person name="Shirasu K."/>
            <person name="Sikhakolli U.R."/>
            <person name="Stueber K."/>
            <person name="Sukno S.A."/>
            <person name="Sweigard J.A."/>
            <person name="Takano Y."/>
            <person name="Takahara H."/>
            <person name="Trail F."/>
            <person name="van der Does H.C."/>
            <person name="Voll L.M."/>
            <person name="Will I."/>
            <person name="Young S."/>
            <person name="Zeng Q."/>
            <person name="Zhang J."/>
            <person name="Zhou S."/>
            <person name="Dickman M.B."/>
            <person name="Schulze-Lefert P."/>
            <person name="Ver Loren van Themaat E."/>
            <person name="Ma L.-J."/>
            <person name="Vaillancourt L.J."/>
        </authorList>
    </citation>
    <scope>NUCLEOTIDE SEQUENCE [LARGE SCALE GENOMIC DNA]</scope>
    <source>
        <strain evidence="3">IMI 349063</strain>
    </source>
</reference>
<dbReference type="HOGENOM" id="CLU_2133340_0_0_1"/>
<dbReference type="Proteomes" id="UP000007174">
    <property type="component" value="Unassembled WGS sequence"/>
</dbReference>
<evidence type="ECO:0000256" key="1">
    <source>
        <dbReference type="SAM" id="MobiDB-lite"/>
    </source>
</evidence>
<dbReference type="EMBL" id="CACQ02003479">
    <property type="protein sequence ID" value="CCF39406.1"/>
    <property type="molecule type" value="Genomic_DNA"/>
</dbReference>
<evidence type="ECO:0000313" key="3">
    <source>
        <dbReference type="Proteomes" id="UP000007174"/>
    </source>
</evidence>
<proteinExistence type="predicted"/>
<organism evidence="2 3">
    <name type="scientific">Colletotrichum higginsianum (strain IMI 349063)</name>
    <name type="common">Crucifer anthracnose fungus</name>
    <dbReference type="NCBI Taxonomy" id="759273"/>
    <lineage>
        <taxon>Eukaryota</taxon>
        <taxon>Fungi</taxon>
        <taxon>Dikarya</taxon>
        <taxon>Ascomycota</taxon>
        <taxon>Pezizomycotina</taxon>
        <taxon>Sordariomycetes</taxon>
        <taxon>Hypocreomycetidae</taxon>
        <taxon>Glomerellales</taxon>
        <taxon>Glomerellaceae</taxon>
        <taxon>Colletotrichum</taxon>
        <taxon>Colletotrichum destructivum species complex</taxon>
    </lineage>
</organism>
<protein>
    <submittedName>
        <fullName evidence="2">Uncharacterized protein</fullName>
    </submittedName>
</protein>
<name>H1VGQ3_COLHI</name>
<dbReference type="AlphaFoldDB" id="H1VGQ3"/>
<sequence length="113" mass="11427">MSKTSEVASYVNGLSGFFSLEAGAAPNNAAGGGGGGVIRVAGGLEDGGVGADREPPDRGGSRRAEEVANVRGRAQRDCRSASGARKEGLRIVQEVSSLLLSNPISDALGRKTN</sequence>
<accession>H1VGQ3</accession>